<name>A0ABR9HNZ3_9ACTN</name>
<organism evidence="3 4">
    <name type="scientific">Nocardiopsis terrae</name>
    <dbReference type="NCBI Taxonomy" id="372655"/>
    <lineage>
        <taxon>Bacteria</taxon>
        <taxon>Bacillati</taxon>
        <taxon>Actinomycetota</taxon>
        <taxon>Actinomycetes</taxon>
        <taxon>Streptosporangiales</taxon>
        <taxon>Nocardiopsidaceae</taxon>
        <taxon>Nocardiopsis</taxon>
    </lineage>
</organism>
<feature type="signal peptide" evidence="2">
    <location>
        <begin position="1"/>
        <end position="31"/>
    </location>
</feature>
<dbReference type="RefSeq" id="WP_191267848.1">
    <property type="nucleotide sequence ID" value="NZ_BMXJ01000001.1"/>
</dbReference>
<dbReference type="Proteomes" id="UP000598217">
    <property type="component" value="Unassembled WGS sequence"/>
</dbReference>
<gene>
    <name evidence="3" type="ORF">H4W79_004923</name>
</gene>
<feature type="chain" id="PRO_5047051664" description="GLTT repeat-containing protein" evidence="2">
    <location>
        <begin position="32"/>
        <end position="333"/>
    </location>
</feature>
<comment type="caution">
    <text evidence="3">The sequence shown here is derived from an EMBL/GenBank/DDBJ whole genome shotgun (WGS) entry which is preliminary data.</text>
</comment>
<protein>
    <recommendedName>
        <fullName evidence="5">GLTT repeat-containing protein</fullName>
    </recommendedName>
</protein>
<accession>A0ABR9HNZ3</accession>
<proteinExistence type="predicted"/>
<feature type="region of interest" description="Disordered" evidence="1">
    <location>
        <begin position="251"/>
        <end position="271"/>
    </location>
</feature>
<evidence type="ECO:0000313" key="4">
    <source>
        <dbReference type="Proteomes" id="UP000598217"/>
    </source>
</evidence>
<reference evidence="3 4" key="1">
    <citation type="submission" date="2020-10" db="EMBL/GenBank/DDBJ databases">
        <title>Sequencing the genomes of 1000 actinobacteria strains.</title>
        <authorList>
            <person name="Klenk H.-P."/>
        </authorList>
    </citation>
    <scope>NUCLEOTIDE SEQUENCE [LARGE SCALE GENOMIC DNA]</scope>
    <source>
        <strain evidence="3 4">DSM 45157</strain>
    </source>
</reference>
<keyword evidence="2" id="KW-0732">Signal</keyword>
<evidence type="ECO:0000256" key="1">
    <source>
        <dbReference type="SAM" id="MobiDB-lite"/>
    </source>
</evidence>
<evidence type="ECO:0000313" key="3">
    <source>
        <dbReference type="EMBL" id="MBE1460709.1"/>
    </source>
</evidence>
<keyword evidence="4" id="KW-1185">Reference proteome</keyword>
<evidence type="ECO:0000256" key="2">
    <source>
        <dbReference type="SAM" id="SignalP"/>
    </source>
</evidence>
<feature type="region of interest" description="Disordered" evidence="1">
    <location>
        <begin position="73"/>
        <end position="121"/>
    </location>
</feature>
<evidence type="ECO:0008006" key="5">
    <source>
        <dbReference type="Google" id="ProtNLM"/>
    </source>
</evidence>
<dbReference type="EMBL" id="JADBDY010000001">
    <property type="protein sequence ID" value="MBE1460709.1"/>
    <property type="molecule type" value="Genomic_DNA"/>
</dbReference>
<sequence length="333" mass="32820">MFHTARTSARTLLVAAGAAGFVALGAGVAGADALGGATEGLPLGDLGSQVPSTLTDGVTSPVGDLVKVQPGELSAQPELQHQSGQDDGPLGHVVGDTVSSDSISADAPLQTGEENSTGVGPLELDSAAETLPLSSGSVDPVSTLLGGTGLLDGLGLNGGGQTLPLSHPGSPLPLEQSTDVVNDTAVELGDRVGSGLHEANPELVGLDDIDLAQVGETVPMSDPVGLDAGENADLTGGLTTLLPSDVNDTLPMSGAGTELEGGLLPQTPGGDLVDVQGLPELGAPEVGTEQLPLAGELPADDLPTGDLLPVEQLPLAGELPTGDLLGEDLPNMS</sequence>